<dbReference type="PROSITE" id="PS50977">
    <property type="entry name" value="HTH_TETR_2"/>
    <property type="match status" value="1"/>
</dbReference>
<accession>A0ABX7Q5P9</accession>
<gene>
    <name evidence="4" type="ORF">JZM60_02745</name>
</gene>
<dbReference type="SUPFAM" id="SSF46689">
    <property type="entry name" value="Homeodomain-like"/>
    <property type="match status" value="1"/>
</dbReference>
<evidence type="ECO:0000256" key="1">
    <source>
        <dbReference type="ARBA" id="ARBA00023125"/>
    </source>
</evidence>
<dbReference type="InterPro" id="IPR050624">
    <property type="entry name" value="HTH-type_Tx_Regulator"/>
</dbReference>
<dbReference type="InterPro" id="IPR009057">
    <property type="entry name" value="Homeodomain-like_sf"/>
</dbReference>
<evidence type="ECO:0000259" key="3">
    <source>
        <dbReference type="PROSITE" id="PS50977"/>
    </source>
</evidence>
<evidence type="ECO:0000313" key="4">
    <source>
        <dbReference type="EMBL" id="QSV46216.1"/>
    </source>
</evidence>
<protein>
    <submittedName>
        <fullName evidence="4">TetR/AcrR family transcriptional regulator</fullName>
    </submittedName>
</protein>
<feature type="domain" description="HTH tetR-type" evidence="3">
    <location>
        <begin position="1"/>
        <end position="61"/>
    </location>
</feature>
<dbReference type="Pfam" id="PF13972">
    <property type="entry name" value="TetR"/>
    <property type="match status" value="1"/>
</dbReference>
<keyword evidence="5" id="KW-1185">Reference proteome</keyword>
<dbReference type="PANTHER" id="PTHR43479:SF12">
    <property type="entry name" value="TRANSCRIPTIONAL REGULATORY PROTEIN"/>
    <property type="match status" value="1"/>
</dbReference>
<dbReference type="Proteomes" id="UP000663651">
    <property type="component" value="Chromosome"/>
</dbReference>
<dbReference type="EMBL" id="CP071382">
    <property type="protein sequence ID" value="QSV46216.1"/>
    <property type="molecule type" value="Genomic_DNA"/>
</dbReference>
<dbReference type="PANTHER" id="PTHR43479">
    <property type="entry name" value="ACREF/ENVCD OPERON REPRESSOR-RELATED"/>
    <property type="match status" value="1"/>
</dbReference>
<proteinExistence type="predicted"/>
<dbReference type="PRINTS" id="PR00455">
    <property type="entry name" value="HTHTETR"/>
</dbReference>
<dbReference type="Pfam" id="PF00440">
    <property type="entry name" value="TetR_N"/>
    <property type="match status" value="1"/>
</dbReference>
<sequence length="197" mass="22848">MKTRDRIIETAIELFNGQGTKAVTTNHIAAAAGISPGNLYYHFRNKEDIIRAIFEQMDAYGLEQYRLITDVCPVGTLEAMERTFVMIQEYNWRYRFFKRELTALIMADPLLRERFQQTHHALLALVRHSVDSSMELGVIRTLPERERALLTEEIWLIALFWLNYLEVGGEEVNDNTLGRGIELLRNILEAYGAQVDR</sequence>
<keyword evidence="1 2" id="KW-0238">DNA-binding</keyword>
<organism evidence="4 5">
    <name type="scientific">Geobacter benzoatilyticus</name>
    <dbReference type="NCBI Taxonomy" id="2815309"/>
    <lineage>
        <taxon>Bacteria</taxon>
        <taxon>Pseudomonadati</taxon>
        <taxon>Thermodesulfobacteriota</taxon>
        <taxon>Desulfuromonadia</taxon>
        <taxon>Geobacterales</taxon>
        <taxon>Geobacteraceae</taxon>
        <taxon>Geobacter</taxon>
    </lineage>
</organism>
<name>A0ABX7Q5P9_9BACT</name>
<evidence type="ECO:0000313" key="5">
    <source>
        <dbReference type="Proteomes" id="UP000663651"/>
    </source>
</evidence>
<evidence type="ECO:0000256" key="2">
    <source>
        <dbReference type="PROSITE-ProRule" id="PRU00335"/>
    </source>
</evidence>
<dbReference type="InterPro" id="IPR025722">
    <property type="entry name" value="TetR"/>
</dbReference>
<dbReference type="InterPro" id="IPR001647">
    <property type="entry name" value="HTH_TetR"/>
</dbReference>
<feature type="DNA-binding region" description="H-T-H motif" evidence="2">
    <location>
        <begin position="24"/>
        <end position="43"/>
    </location>
</feature>
<dbReference type="Gene3D" id="1.10.357.10">
    <property type="entry name" value="Tetracycline Repressor, domain 2"/>
    <property type="match status" value="1"/>
</dbReference>
<dbReference type="RefSeq" id="WP_207164004.1">
    <property type="nucleotide sequence ID" value="NZ_CP071382.1"/>
</dbReference>
<reference evidence="4 5" key="1">
    <citation type="submission" date="2021-03" db="EMBL/GenBank/DDBJ databases">
        <title>Geobacter metallireducens gen. nov. sp. nov., a microorganism capable of coupling the complete oxidation of organic compounds to the reduction of iron and other metals.</title>
        <authorList>
            <person name="Li Y."/>
        </authorList>
    </citation>
    <scope>NUCLEOTIDE SEQUENCE [LARGE SCALE GENOMIC DNA]</scope>
    <source>
        <strain evidence="4 5">Jerry-YX</strain>
    </source>
</reference>